<dbReference type="InterPro" id="IPR044246">
    <property type="entry name" value="ZFP3-like"/>
</dbReference>
<accession>A0A834YSW3</accession>
<comment type="caution">
    <text evidence="9">The sequence shown here is derived from an EMBL/GenBank/DDBJ whole genome shotgun (WGS) entry which is preliminary data.</text>
</comment>
<dbReference type="PANTHER" id="PTHR47287">
    <property type="entry name" value="C2H2 AND C2HC ZINC FINGERS SUPERFAMILY PROTEIN"/>
    <property type="match status" value="1"/>
</dbReference>
<keyword evidence="3 6" id="KW-0863">Zinc-finger</keyword>
<evidence type="ECO:0000259" key="8">
    <source>
        <dbReference type="PROSITE" id="PS50157"/>
    </source>
</evidence>
<organism evidence="9 10">
    <name type="scientific">Tetracentron sinense</name>
    <name type="common">Spur-leaf</name>
    <dbReference type="NCBI Taxonomy" id="13715"/>
    <lineage>
        <taxon>Eukaryota</taxon>
        <taxon>Viridiplantae</taxon>
        <taxon>Streptophyta</taxon>
        <taxon>Embryophyta</taxon>
        <taxon>Tracheophyta</taxon>
        <taxon>Spermatophyta</taxon>
        <taxon>Magnoliopsida</taxon>
        <taxon>Trochodendrales</taxon>
        <taxon>Trochodendraceae</taxon>
        <taxon>Tetracentron</taxon>
    </lineage>
</organism>
<dbReference type="Pfam" id="PF13912">
    <property type="entry name" value="zf-C2H2_6"/>
    <property type="match status" value="1"/>
</dbReference>
<comment type="subcellular location">
    <subcellularLocation>
        <location evidence="1">Nucleus</location>
    </subcellularLocation>
</comment>
<name>A0A834YSW3_TETSI</name>
<dbReference type="PROSITE" id="PS00028">
    <property type="entry name" value="ZINC_FINGER_C2H2_1"/>
    <property type="match status" value="1"/>
</dbReference>
<dbReference type="OMA" id="EYGQINW"/>
<proteinExistence type="predicted"/>
<dbReference type="SUPFAM" id="SSF57667">
    <property type="entry name" value="beta-beta-alpha zinc fingers"/>
    <property type="match status" value="1"/>
</dbReference>
<evidence type="ECO:0000256" key="2">
    <source>
        <dbReference type="ARBA" id="ARBA00022723"/>
    </source>
</evidence>
<evidence type="ECO:0000313" key="10">
    <source>
        <dbReference type="Proteomes" id="UP000655225"/>
    </source>
</evidence>
<dbReference type="GO" id="GO:0005634">
    <property type="term" value="C:nucleus"/>
    <property type="evidence" value="ECO:0007669"/>
    <property type="project" value="UniProtKB-SubCell"/>
</dbReference>
<evidence type="ECO:0000256" key="7">
    <source>
        <dbReference type="SAM" id="MobiDB-lite"/>
    </source>
</evidence>
<dbReference type="PROSITE" id="PS50157">
    <property type="entry name" value="ZINC_FINGER_C2H2_2"/>
    <property type="match status" value="1"/>
</dbReference>
<evidence type="ECO:0000256" key="3">
    <source>
        <dbReference type="ARBA" id="ARBA00022771"/>
    </source>
</evidence>
<keyword evidence="10" id="KW-1185">Reference proteome</keyword>
<dbReference type="EMBL" id="JABCRI010000015">
    <property type="protein sequence ID" value="KAF8393070.1"/>
    <property type="molecule type" value="Genomic_DNA"/>
</dbReference>
<evidence type="ECO:0000256" key="6">
    <source>
        <dbReference type="PROSITE-ProRule" id="PRU00042"/>
    </source>
</evidence>
<dbReference type="GO" id="GO:0009788">
    <property type="term" value="P:negative regulation of abscisic acid-activated signaling pathway"/>
    <property type="evidence" value="ECO:0007669"/>
    <property type="project" value="InterPro"/>
</dbReference>
<dbReference type="InterPro" id="IPR013087">
    <property type="entry name" value="Znf_C2H2_type"/>
</dbReference>
<feature type="domain" description="C2H2-type" evidence="8">
    <location>
        <begin position="99"/>
        <end position="126"/>
    </location>
</feature>
<evidence type="ECO:0000256" key="4">
    <source>
        <dbReference type="ARBA" id="ARBA00022833"/>
    </source>
</evidence>
<dbReference type="Gene3D" id="3.30.160.60">
    <property type="entry name" value="Classic Zinc Finger"/>
    <property type="match status" value="1"/>
</dbReference>
<gene>
    <name evidence="9" type="ORF">HHK36_021311</name>
</gene>
<dbReference type="Proteomes" id="UP000655225">
    <property type="component" value="Unassembled WGS sequence"/>
</dbReference>
<dbReference type="GO" id="GO:0008270">
    <property type="term" value="F:zinc ion binding"/>
    <property type="evidence" value="ECO:0007669"/>
    <property type="project" value="UniProtKB-KW"/>
</dbReference>
<keyword evidence="2" id="KW-0479">Metal-binding</keyword>
<dbReference type="InterPro" id="IPR036236">
    <property type="entry name" value="Znf_C2H2_sf"/>
</dbReference>
<evidence type="ECO:0000313" key="9">
    <source>
        <dbReference type="EMBL" id="KAF8393070.1"/>
    </source>
</evidence>
<keyword evidence="4" id="KW-0862">Zinc</keyword>
<evidence type="ECO:0000256" key="5">
    <source>
        <dbReference type="ARBA" id="ARBA00023242"/>
    </source>
</evidence>
<sequence length="275" mass="30172">MEPLEMEPCLFGSSSIISLPEAPPYLDISKEEQKDEDEEQQQKQETSSEILLELSLSSKDSSSHGKLPELNLIDCLDVNSSQTSSDTPQITGTSRPRVFPCNYCHRKFYSSQALGGHQNAHKRERNLAKRGNWMAAGAAMAFGHPHSHNHLYSSMASLPLHGAFNRSLGIQAHSMIHKPSYLPSSSLPGPVYGLHGQSRLQIAQHPPIVKLPFEDYRGGAAVGTMSRDGVARFDTVPKMGSPPGEGIGGYWWEGGGLLKTNQEELQKLDLSLKLK</sequence>
<dbReference type="AlphaFoldDB" id="A0A834YSW3"/>
<dbReference type="OrthoDB" id="1933825at2759"/>
<keyword evidence="5" id="KW-0539">Nucleus</keyword>
<dbReference type="PANTHER" id="PTHR47287:SF15">
    <property type="entry name" value="ZINC FINGER PROTEIN 3-LIKE"/>
    <property type="match status" value="1"/>
</dbReference>
<feature type="region of interest" description="Disordered" evidence="7">
    <location>
        <begin position="15"/>
        <end position="50"/>
    </location>
</feature>
<evidence type="ECO:0000256" key="1">
    <source>
        <dbReference type="ARBA" id="ARBA00004123"/>
    </source>
</evidence>
<reference evidence="9 10" key="1">
    <citation type="submission" date="2020-04" db="EMBL/GenBank/DDBJ databases">
        <title>Plant Genome Project.</title>
        <authorList>
            <person name="Zhang R.-G."/>
        </authorList>
    </citation>
    <scope>NUCLEOTIDE SEQUENCE [LARGE SCALE GENOMIC DNA]</scope>
    <source>
        <strain evidence="9">YNK0</strain>
        <tissue evidence="9">Leaf</tissue>
    </source>
</reference>
<protein>
    <recommendedName>
        <fullName evidence="8">C2H2-type domain-containing protein</fullName>
    </recommendedName>
</protein>